<evidence type="ECO:0000313" key="2">
    <source>
        <dbReference type="EMBL" id="CAB4780065.1"/>
    </source>
</evidence>
<reference evidence="2" key="1">
    <citation type="submission" date="2020-05" db="EMBL/GenBank/DDBJ databases">
        <authorList>
            <person name="Chiriac C."/>
            <person name="Salcher M."/>
            <person name="Ghai R."/>
            <person name="Kavagutti S V."/>
        </authorList>
    </citation>
    <scope>NUCLEOTIDE SEQUENCE</scope>
</reference>
<proteinExistence type="predicted"/>
<name>A0A6J6W9A8_9ZZZZ</name>
<dbReference type="AlphaFoldDB" id="A0A6J6W9A8"/>
<organism evidence="2">
    <name type="scientific">freshwater metagenome</name>
    <dbReference type="NCBI Taxonomy" id="449393"/>
    <lineage>
        <taxon>unclassified sequences</taxon>
        <taxon>metagenomes</taxon>
        <taxon>ecological metagenomes</taxon>
    </lineage>
</organism>
<accession>A0A6J6W9A8</accession>
<gene>
    <name evidence="2" type="ORF">UFOPK2925_00796</name>
</gene>
<evidence type="ECO:0000256" key="1">
    <source>
        <dbReference type="SAM" id="MobiDB-lite"/>
    </source>
</evidence>
<protein>
    <submittedName>
        <fullName evidence="2">Unannotated protein</fullName>
    </submittedName>
</protein>
<feature type="region of interest" description="Disordered" evidence="1">
    <location>
        <begin position="80"/>
        <end position="101"/>
    </location>
</feature>
<dbReference type="EMBL" id="CAEZZU010000106">
    <property type="protein sequence ID" value="CAB4780065.1"/>
    <property type="molecule type" value="Genomic_DNA"/>
</dbReference>
<sequence length="179" mass="18098">MATGAATVAPPCACPAPFAEAAWSCPSPCVSTNVGVNAAVANDTATTPIIDTPITPTNLLIREAATLGLSSPIHAAIAPNSNRAQRVSEKPKASGEPSPPIGIPAARETIQTAIIAALSTTPKIAAERVGRQSIHPANASCSHAEKAKKSPCDHETPACSPITPKWIPAAAIASKPALH</sequence>